<dbReference type="PANTHER" id="PTHR46186">
    <property type="entry name" value="CYSTATIN"/>
    <property type="match status" value="1"/>
</dbReference>
<dbReference type="AlphaFoldDB" id="A0ABD1JIV2"/>
<evidence type="ECO:0000256" key="2">
    <source>
        <dbReference type="SAM" id="SignalP"/>
    </source>
</evidence>
<keyword evidence="5" id="KW-1185">Reference proteome</keyword>
<sequence>MSYMFTLLVAVVTATVSVEGDGMTQRYSPDVVGAAEFAIAFQNRMSNYPYAYKAMSILSGTSQIYPPARVKYVMTVKVGETVCKNTGKVNLTDCKLRSPNTETMTCQFVVLGVPNASFPTNSYLLSNKCN</sequence>
<dbReference type="CDD" id="cd00042">
    <property type="entry name" value="CY"/>
    <property type="match status" value="1"/>
</dbReference>
<dbReference type="EMBL" id="JBHFQA010000015">
    <property type="protein sequence ID" value="KAL2086061.1"/>
    <property type="molecule type" value="Genomic_DNA"/>
</dbReference>
<dbReference type="InterPro" id="IPR000010">
    <property type="entry name" value="Cystatin_dom"/>
</dbReference>
<dbReference type="Gene3D" id="3.10.450.10">
    <property type="match status" value="1"/>
</dbReference>
<comment type="caution">
    <text evidence="4">The sequence shown here is derived from an EMBL/GenBank/DDBJ whole genome shotgun (WGS) entry which is preliminary data.</text>
</comment>
<dbReference type="InterPro" id="IPR046350">
    <property type="entry name" value="Cystatin_sf"/>
</dbReference>
<dbReference type="SUPFAM" id="SSF54403">
    <property type="entry name" value="Cystatin/monellin"/>
    <property type="match status" value="1"/>
</dbReference>
<evidence type="ECO:0000259" key="3">
    <source>
        <dbReference type="SMART" id="SM00043"/>
    </source>
</evidence>
<comment type="similarity">
    <text evidence="1">Belongs to the cystatin family.</text>
</comment>
<proteinExistence type="inferred from homology"/>
<dbReference type="Pfam" id="PF00031">
    <property type="entry name" value="Cystatin"/>
    <property type="match status" value="1"/>
</dbReference>
<dbReference type="Proteomes" id="UP001591681">
    <property type="component" value="Unassembled WGS sequence"/>
</dbReference>
<accession>A0ABD1JIV2</accession>
<reference evidence="4 5" key="1">
    <citation type="submission" date="2024-09" db="EMBL/GenBank/DDBJ databases">
        <title>A chromosome-level genome assembly of Gray's grenadier anchovy, Coilia grayii.</title>
        <authorList>
            <person name="Fu Z."/>
        </authorList>
    </citation>
    <scope>NUCLEOTIDE SEQUENCE [LARGE SCALE GENOMIC DNA]</scope>
    <source>
        <strain evidence="4">G4</strain>
        <tissue evidence="4">Muscle</tissue>
    </source>
</reference>
<evidence type="ECO:0000256" key="1">
    <source>
        <dbReference type="ARBA" id="ARBA00009403"/>
    </source>
</evidence>
<evidence type="ECO:0000313" key="5">
    <source>
        <dbReference type="Proteomes" id="UP001591681"/>
    </source>
</evidence>
<gene>
    <name evidence="4" type="ORF">ACEWY4_017120</name>
</gene>
<dbReference type="SMART" id="SM00043">
    <property type="entry name" value="CY"/>
    <property type="match status" value="1"/>
</dbReference>
<keyword evidence="2" id="KW-0732">Signal</keyword>
<protein>
    <recommendedName>
        <fullName evidence="3">Cystatin domain-containing protein</fullName>
    </recommendedName>
</protein>
<dbReference type="PANTHER" id="PTHR46186:SF12">
    <property type="entry name" value="CYSTATIN C (AMYLOID ANGIOPATHY AND CEREBRAL HEMORRHAGE)-RELATED"/>
    <property type="match status" value="1"/>
</dbReference>
<feature type="signal peptide" evidence="2">
    <location>
        <begin position="1"/>
        <end position="20"/>
    </location>
</feature>
<feature type="domain" description="Cystatin" evidence="3">
    <location>
        <begin position="16"/>
        <end position="130"/>
    </location>
</feature>
<organism evidence="4 5">
    <name type="scientific">Coilia grayii</name>
    <name type="common">Gray's grenadier anchovy</name>
    <dbReference type="NCBI Taxonomy" id="363190"/>
    <lineage>
        <taxon>Eukaryota</taxon>
        <taxon>Metazoa</taxon>
        <taxon>Chordata</taxon>
        <taxon>Craniata</taxon>
        <taxon>Vertebrata</taxon>
        <taxon>Euteleostomi</taxon>
        <taxon>Actinopterygii</taxon>
        <taxon>Neopterygii</taxon>
        <taxon>Teleostei</taxon>
        <taxon>Clupei</taxon>
        <taxon>Clupeiformes</taxon>
        <taxon>Clupeoidei</taxon>
        <taxon>Engraulidae</taxon>
        <taxon>Coilinae</taxon>
        <taxon>Coilia</taxon>
    </lineage>
</organism>
<evidence type="ECO:0000313" key="4">
    <source>
        <dbReference type="EMBL" id="KAL2086061.1"/>
    </source>
</evidence>
<name>A0ABD1JIV2_9TELE</name>
<feature type="chain" id="PRO_5044807965" description="Cystatin domain-containing protein" evidence="2">
    <location>
        <begin position="21"/>
        <end position="130"/>
    </location>
</feature>